<feature type="chain" id="PRO_5042227568" description="DUF4139 domain-containing protein" evidence="1">
    <location>
        <begin position="18"/>
        <end position="425"/>
    </location>
</feature>
<organism evidence="2 3">
    <name type="scientific">Deinococcus soli</name>
    <name type="common">ex Cha et al. 2016</name>
    <dbReference type="NCBI Taxonomy" id="1309411"/>
    <lineage>
        <taxon>Bacteria</taxon>
        <taxon>Thermotogati</taxon>
        <taxon>Deinococcota</taxon>
        <taxon>Deinococci</taxon>
        <taxon>Deinococcales</taxon>
        <taxon>Deinococcaceae</taxon>
        <taxon>Deinococcus</taxon>
    </lineage>
</organism>
<dbReference type="PANTHER" id="PTHR38075:SF1">
    <property type="entry name" value="DUF4139 DOMAIN-CONTAINING PROTEIN"/>
    <property type="match status" value="1"/>
</dbReference>
<keyword evidence="1" id="KW-0732">Signal</keyword>
<evidence type="ECO:0000313" key="2">
    <source>
        <dbReference type="EMBL" id="MDR6221312.1"/>
    </source>
</evidence>
<dbReference type="PANTHER" id="PTHR38075">
    <property type="entry name" value="DUF4139 DOMAIN-CONTAINING PROTEIN"/>
    <property type="match status" value="1"/>
</dbReference>
<dbReference type="AlphaFoldDB" id="A0AAE3XIP5"/>
<dbReference type="Proteomes" id="UP001185331">
    <property type="component" value="Unassembled WGS sequence"/>
</dbReference>
<gene>
    <name evidence="2" type="ORF">J2Y00_004944</name>
</gene>
<dbReference type="RefSeq" id="WP_188845230.1">
    <property type="nucleotide sequence ID" value="NZ_BMHJ01000028.1"/>
</dbReference>
<accession>A0AAE3XIP5</accession>
<evidence type="ECO:0008006" key="4">
    <source>
        <dbReference type="Google" id="ProtNLM"/>
    </source>
</evidence>
<protein>
    <recommendedName>
        <fullName evidence="4">DUF4139 domain-containing protein</fullName>
    </recommendedName>
</protein>
<sequence length="425" mass="45039">MNRIATTLLLLTGAALAADLRVYPTFAEVRQPLTAAPVAFEWAQWRWIQPDSLSVLGAAPVPFSVQPTELEWLRAQEGQPVTWRPAGQPPQAATLERAGDLLLRLEGGGFIHAALADLSFGSRPPERGGVTFRLNGPLPAGAQLSYRSAALSWAPRYELRVGQAVTLAALAQITNRSDQVFTAGRADLFGGTVRQSAGAIGTVMSDQQSASPMAVAVTPGSAGSVALANTVVNVGEVRGLQRYALPDGLTVGRGERRTVPFLNPQVSAFTRYGSVQSYLNGAGSSGQVNRRYKFTPSLSLPAGVVDVREGDLLVGTVSLPAAQAGAPVDLDLGGDPDLRYVKRVQRLSQETGSSGQVLSTTWQVTYTFTSRKSAGLRVTVWEQVYGRSVVVDGGAVQAGQVTVTRTAQVPTQGQATLTFRVKMLN</sequence>
<reference evidence="2" key="1">
    <citation type="submission" date="2023-07" db="EMBL/GenBank/DDBJ databases">
        <title>Sorghum-associated microbial communities from plants grown in Nebraska, USA.</title>
        <authorList>
            <person name="Schachtman D."/>
        </authorList>
    </citation>
    <scope>NUCLEOTIDE SEQUENCE</scope>
    <source>
        <strain evidence="2">BE330</strain>
    </source>
</reference>
<evidence type="ECO:0000256" key="1">
    <source>
        <dbReference type="SAM" id="SignalP"/>
    </source>
</evidence>
<proteinExistence type="predicted"/>
<comment type="caution">
    <text evidence="2">The sequence shown here is derived from an EMBL/GenBank/DDBJ whole genome shotgun (WGS) entry which is preliminary data.</text>
</comment>
<dbReference type="EMBL" id="JAVDQK010000029">
    <property type="protein sequence ID" value="MDR6221312.1"/>
    <property type="molecule type" value="Genomic_DNA"/>
</dbReference>
<name>A0AAE3XIP5_9DEIO</name>
<feature type="signal peptide" evidence="1">
    <location>
        <begin position="1"/>
        <end position="17"/>
    </location>
</feature>
<evidence type="ECO:0000313" key="3">
    <source>
        <dbReference type="Proteomes" id="UP001185331"/>
    </source>
</evidence>